<evidence type="ECO:0000256" key="4">
    <source>
        <dbReference type="ARBA" id="ARBA00023136"/>
    </source>
</evidence>
<evidence type="ECO:0000256" key="3">
    <source>
        <dbReference type="ARBA" id="ARBA00022989"/>
    </source>
</evidence>
<dbReference type="OrthoDB" id="7595353at2"/>
<evidence type="ECO:0000256" key="1">
    <source>
        <dbReference type="ARBA" id="ARBA00004141"/>
    </source>
</evidence>
<evidence type="ECO:0000313" key="6">
    <source>
        <dbReference type="EMBL" id="SFE22827.1"/>
    </source>
</evidence>
<dbReference type="InterPro" id="IPR019109">
    <property type="entry name" value="MamF_MmsF"/>
</dbReference>
<evidence type="ECO:0000256" key="2">
    <source>
        <dbReference type="ARBA" id="ARBA00022692"/>
    </source>
</evidence>
<dbReference type="Proteomes" id="UP000199474">
    <property type="component" value="Unassembled WGS sequence"/>
</dbReference>
<reference evidence="7" key="1">
    <citation type="submission" date="2016-10" db="EMBL/GenBank/DDBJ databases">
        <authorList>
            <person name="Varghese N."/>
            <person name="Submissions S."/>
        </authorList>
    </citation>
    <scope>NUCLEOTIDE SEQUENCE [LARGE SCALE GENOMIC DNA]</scope>
    <source>
        <strain evidence="7">DSM 22530</strain>
    </source>
</reference>
<dbReference type="AlphaFoldDB" id="A0A1I1YTK1"/>
<proteinExistence type="predicted"/>
<feature type="transmembrane region" description="Helical" evidence="5">
    <location>
        <begin position="26"/>
        <end position="43"/>
    </location>
</feature>
<dbReference type="RefSeq" id="WP_090086484.1">
    <property type="nucleotide sequence ID" value="NZ_FOMR01000010.1"/>
</dbReference>
<dbReference type="Pfam" id="PF09685">
    <property type="entry name" value="MamF_MmsF"/>
    <property type="match status" value="1"/>
</dbReference>
<keyword evidence="3 5" id="KW-1133">Transmembrane helix</keyword>
<keyword evidence="7" id="KW-1185">Reference proteome</keyword>
<sequence length="117" mass="12929">MRDDTKTETSNVITGEESADVKDNKGMAILAYIIFFIPLIAAKDSEFAMYHANQGLNLFLLGMATWIIGSIVPIIGWLIVLPFGTLFWFILLIIGIINASNGKKKQLPLIGSFKLIN</sequence>
<dbReference type="STRING" id="640948.SAMN05216238_110102"/>
<organism evidence="6 7">
    <name type="scientific">Lentibacillus persicus</name>
    <dbReference type="NCBI Taxonomy" id="640948"/>
    <lineage>
        <taxon>Bacteria</taxon>
        <taxon>Bacillati</taxon>
        <taxon>Bacillota</taxon>
        <taxon>Bacilli</taxon>
        <taxon>Bacillales</taxon>
        <taxon>Bacillaceae</taxon>
        <taxon>Lentibacillus</taxon>
    </lineage>
</organism>
<accession>A0A1I1YTK1</accession>
<protein>
    <submittedName>
        <fullName evidence="6">Uncharacterized membrane protein</fullName>
    </submittedName>
</protein>
<evidence type="ECO:0000256" key="5">
    <source>
        <dbReference type="SAM" id="Phobius"/>
    </source>
</evidence>
<keyword evidence="4 5" id="KW-0472">Membrane</keyword>
<dbReference type="EMBL" id="FOMR01000010">
    <property type="protein sequence ID" value="SFE22827.1"/>
    <property type="molecule type" value="Genomic_DNA"/>
</dbReference>
<comment type="subcellular location">
    <subcellularLocation>
        <location evidence="1">Membrane</location>
        <topology evidence="1">Multi-pass membrane protein</topology>
    </subcellularLocation>
</comment>
<evidence type="ECO:0000313" key="7">
    <source>
        <dbReference type="Proteomes" id="UP000199474"/>
    </source>
</evidence>
<name>A0A1I1YTK1_9BACI</name>
<feature type="transmembrane region" description="Helical" evidence="5">
    <location>
        <begin position="81"/>
        <end position="99"/>
    </location>
</feature>
<gene>
    <name evidence="6" type="ORF">SAMN05216238_110102</name>
</gene>
<keyword evidence="2 5" id="KW-0812">Transmembrane</keyword>